<dbReference type="EMBL" id="PKLL01000007">
    <property type="protein sequence ID" value="RZE27038.1"/>
    <property type="molecule type" value="Genomic_DNA"/>
</dbReference>
<dbReference type="InterPro" id="IPR006311">
    <property type="entry name" value="TAT_signal"/>
</dbReference>
<dbReference type="InterPro" id="IPR021903">
    <property type="entry name" value="DUF3515"/>
</dbReference>
<dbReference type="PROSITE" id="PS51318">
    <property type="entry name" value="TAT"/>
    <property type="match status" value="1"/>
</dbReference>
<reference evidence="2" key="2">
    <citation type="submission" date="2022-09" db="EMBL/GenBank/DDBJ databases">
        <title>Whole genome shotgun sequence of Streptomyces albidoflavus NBRC 12854.</title>
        <authorList>
            <person name="Komaki H."/>
            <person name="Tamura T."/>
        </authorList>
    </citation>
    <scope>NUCLEOTIDE SEQUENCE</scope>
    <source>
        <strain evidence="2">NBRC 12854</strain>
    </source>
</reference>
<dbReference type="Proteomes" id="UP001051844">
    <property type="component" value="Unassembled WGS sequence"/>
</dbReference>
<feature type="chain" id="PRO_5040568006" evidence="1">
    <location>
        <begin position="29"/>
        <end position="161"/>
    </location>
</feature>
<organism evidence="3 4">
    <name type="scientific">Streptomyces albidoflavus</name>
    <dbReference type="NCBI Taxonomy" id="1886"/>
    <lineage>
        <taxon>Bacteria</taxon>
        <taxon>Bacillati</taxon>
        <taxon>Actinomycetota</taxon>
        <taxon>Actinomycetes</taxon>
        <taxon>Kitasatosporales</taxon>
        <taxon>Streptomycetaceae</taxon>
        <taxon>Streptomyces</taxon>
        <taxon>Streptomyces albidoflavus group</taxon>
    </lineage>
</organism>
<protein>
    <submittedName>
        <fullName evidence="3">DUF3515 domain-containing protein</fullName>
    </submittedName>
</protein>
<evidence type="ECO:0000313" key="4">
    <source>
        <dbReference type="Proteomes" id="UP000292693"/>
    </source>
</evidence>
<dbReference type="Proteomes" id="UP000292693">
    <property type="component" value="Unassembled WGS sequence"/>
</dbReference>
<dbReference type="EMBL" id="BNDZ01000003">
    <property type="protein sequence ID" value="GHI45394.1"/>
    <property type="molecule type" value="Genomic_DNA"/>
</dbReference>
<dbReference type="PROSITE" id="PS51257">
    <property type="entry name" value="PROKAR_LIPOPROTEIN"/>
    <property type="match status" value="1"/>
</dbReference>
<evidence type="ECO:0000313" key="3">
    <source>
        <dbReference type="EMBL" id="RZE27038.1"/>
    </source>
</evidence>
<proteinExistence type="predicted"/>
<feature type="signal peptide" evidence="1">
    <location>
        <begin position="1"/>
        <end position="28"/>
    </location>
</feature>
<reference evidence="3 4" key="1">
    <citation type="submission" date="2017-12" db="EMBL/GenBank/DDBJ databases">
        <title>Population genomics insights into the ecological differentiation and adaptive evolution in streptomycetes.</title>
        <authorList>
            <person name="Li Y."/>
            <person name="Huang Y."/>
        </authorList>
    </citation>
    <scope>NUCLEOTIDE SEQUENCE [LARGE SCALE GENOMIC DNA]</scope>
    <source>
        <strain evidence="3 4">NBRC 100770</strain>
    </source>
</reference>
<dbReference type="AlphaFoldDB" id="A0A126Y4J6"/>
<accession>A0A126Y4J6</accession>
<keyword evidence="1" id="KW-0732">Signal</keyword>
<name>A0A126Y4J6_9ACTN</name>
<evidence type="ECO:0000256" key="1">
    <source>
        <dbReference type="SAM" id="SignalP"/>
    </source>
</evidence>
<dbReference type="RefSeq" id="WP_030308755.1">
    <property type="nucleotide sequence ID" value="NZ_BNDZ01000003.1"/>
</dbReference>
<evidence type="ECO:0000313" key="2">
    <source>
        <dbReference type="EMBL" id="GHI45394.1"/>
    </source>
</evidence>
<dbReference type="Pfam" id="PF12028">
    <property type="entry name" value="DUF3515"/>
    <property type="match status" value="1"/>
</dbReference>
<comment type="caution">
    <text evidence="3">The sequence shown here is derived from an EMBL/GenBank/DDBJ whole genome shotgun (WGS) entry which is preliminary data.</text>
</comment>
<sequence>MNLTRRRSLRSAAAALLLAAVAGCSSTAGRPAAAVPGPDSATAALCHKLDDRLPQRVAGMERNDPEPESALTAGWGSPAIILRCGVPRPGAMNDPDAEGVEADGVGWLMEQPGDGSFRFTTTLRRAYVEVALPAEHVPEGLAPLSDLAPSITEAVPEGIAD</sequence>
<gene>
    <name evidence="3" type="ORF">C0Q92_07090</name>
    <name evidence="2" type="ORF">ScoT_15680</name>
</gene>